<name>A0ABW8TH48_9CLOT</name>
<dbReference type="Pfam" id="PF02302">
    <property type="entry name" value="PTS_IIB"/>
    <property type="match status" value="1"/>
</dbReference>
<dbReference type="InterPro" id="IPR036388">
    <property type="entry name" value="WH-like_DNA-bd_sf"/>
</dbReference>
<dbReference type="InterPro" id="IPR003501">
    <property type="entry name" value="PTS_EIIB_2/3"/>
</dbReference>
<keyword evidence="1" id="KW-0808">Transferase</keyword>
<feature type="domain" description="HTH deoR-type" evidence="5">
    <location>
        <begin position="3"/>
        <end position="65"/>
    </location>
</feature>
<evidence type="ECO:0000313" key="10">
    <source>
        <dbReference type="Proteomes" id="UP001623592"/>
    </source>
</evidence>
<dbReference type="PROSITE" id="PS51094">
    <property type="entry name" value="PTS_EIIA_TYPE_2"/>
    <property type="match status" value="1"/>
</dbReference>
<keyword evidence="2" id="KW-0677">Repeat</keyword>
<dbReference type="Gene3D" id="1.10.1790.10">
    <property type="entry name" value="PRD domain"/>
    <property type="match status" value="2"/>
</dbReference>
<organism evidence="9 10">
    <name type="scientific">Clostridium neuense</name>
    <dbReference type="NCBI Taxonomy" id="1728934"/>
    <lineage>
        <taxon>Bacteria</taxon>
        <taxon>Bacillati</taxon>
        <taxon>Bacillota</taxon>
        <taxon>Clostridia</taxon>
        <taxon>Eubacteriales</taxon>
        <taxon>Clostridiaceae</taxon>
        <taxon>Clostridium</taxon>
    </lineage>
</organism>
<evidence type="ECO:0000259" key="5">
    <source>
        <dbReference type="PROSITE" id="PS51000"/>
    </source>
</evidence>
<dbReference type="InterPro" id="IPR016152">
    <property type="entry name" value="PTrfase/Anion_transptr"/>
</dbReference>
<keyword evidence="4" id="KW-0804">Transcription</keyword>
<evidence type="ECO:0000256" key="2">
    <source>
        <dbReference type="ARBA" id="ARBA00022737"/>
    </source>
</evidence>
<dbReference type="InterPro" id="IPR036634">
    <property type="entry name" value="PRD_sf"/>
</dbReference>
<dbReference type="RefSeq" id="WP_406786908.1">
    <property type="nucleotide sequence ID" value="NZ_JBJIAA010000005.1"/>
</dbReference>
<evidence type="ECO:0000256" key="1">
    <source>
        <dbReference type="ARBA" id="ARBA00022679"/>
    </source>
</evidence>
<dbReference type="SUPFAM" id="SSF55804">
    <property type="entry name" value="Phoshotransferase/anion transport protein"/>
    <property type="match status" value="1"/>
</dbReference>
<dbReference type="PROSITE" id="PS51372">
    <property type="entry name" value="PRD_2"/>
    <property type="match status" value="2"/>
</dbReference>
<proteinExistence type="predicted"/>
<dbReference type="Gene3D" id="1.10.10.10">
    <property type="entry name" value="Winged helix-like DNA-binding domain superfamily/Winged helix DNA-binding domain"/>
    <property type="match status" value="2"/>
</dbReference>
<evidence type="ECO:0000259" key="6">
    <source>
        <dbReference type="PROSITE" id="PS51094"/>
    </source>
</evidence>
<gene>
    <name evidence="9" type="ORF">ACJDT4_07390</name>
</gene>
<evidence type="ECO:0000259" key="7">
    <source>
        <dbReference type="PROSITE" id="PS51099"/>
    </source>
</evidence>
<reference evidence="9 10" key="1">
    <citation type="submission" date="2024-11" db="EMBL/GenBank/DDBJ databases">
        <authorList>
            <person name="Heng Y.C."/>
            <person name="Lim A.C.H."/>
            <person name="Lee J.K.Y."/>
            <person name="Kittelmann S."/>
        </authorList>
    </citation>
    <scope>NUCLEOTIDE SEQUENCE [LARGE SCALE GENOMIC DNA]</scope>
    <source>
        <strain evidence="9 10">WILCCON 0114</strain>
    </source>
</reference>
<protein>
    <submittedName>
        <fullName evidence="9">BglG family transcription antiterminator</fullName>
    </submittedName>
</protein>
<dbReference type="InterPro" id="IPR036390">
    <property type="entry name" value="WH_DNA-bd_sf"/>
</dbReference>
<sequence>MLNKRCSKLLYEVINAEGYISISNLSKNFGVSNRTIRYDLDKIDDFLKSSNLPQLIRKPNEGIAYKCSSTEKSSLLSLIGEVDLNQYSLSQDERVTMILIELLESRNYVTMDKLAEDLLVSRSTILKDMDKVREWLEDKSIELKPCKRHGVMIAGEEKYLRKAAMNLLTDNVDIYKALNLIKYPKVSKSEFALEKYKKQFFKDIDISYIEDCLHLGEKQLETKFTDEAYSGLVIHIAIAIKRIKEEKDIVMQKEELKALQITKEFVVASSIAKALENKFQIVIPVDEIGYITIHLLGSNVSISKNDDADWGTIEFITNDLIKKVSSALNINLAYDKQLLNGLIQHIRPAIYRLKHDITLKNPLIKEIKESYEKVFYAVKMSIYGIEKYAGSKLSEEEIGYIALHFGAAIERNKKADSSNINVIVVCATGIGTSRLVSSKIQSLFNLNIIDTVSYHDLNNALKGEKIDLIITTVPIRLGINNIPCIEVNPFLTEKNINDISSVLRKYDSSYTNNTRKISLKEIMKIIRRNCTILDDENLAQELASYFSINNDIKRGVFEPMLQDVLTEDFIKLNVDAKDWEQAIRFGGEILKANDVVKQEYIEGMINSVKTLGPYVVIAPGIAMPHARPDESVKKIGMSLVTLKEPVNFGNKDNDPVRLVVCLCAVDHTSHLKALSQLVTFLGDKDFVEVALNSTEPSEITNYIKNKEEE</sequence>
<feature type="domain" description="PRD" evidence="8">
    <location>
        <begin position="200"/>
        <end position="305"/>
    </location>
</feature>
<dbReference type="InterPro" id="IPR013196">
    <property type="entry name" value="HTH_11"/>
</dbReference>
<feature type="domain" description="PTS EIIA type-2" evidence="6">
    <location>
        <begin position="563"/>
        <end position="706"/>
    </location>
</feature>
<comment type="caution">
    <text evidence="9">The sequence shown here is derived from an EMBL/GenBank/DDBJ whole genome shotgun (WGS) entry which is preliminary data.</text>
</comment>
<feature type="domain" description="PRD" evidence="8">
    <location>
        <begin position="308"/>
        <end position="415"/>
    </location>
</feature>
<evidence type="ECO:0000259" key="8">
    <source>
        <dbReference type="PROSITE" id="PS51372"/>
    </source>
</evidence>
<dbReference type="CDD" id="cd00211">
    <property type="entry name" value="PTS_IIA_fru"/>
    <property type="match status" value="1"/>
</dbReference>
<dbReference type="Pfam" id="PF00874">
    <property type="entry name" value="PRD"/>
    <property type="match status" value="2"/>
</dbReference>
<dbReference type="SUPFAM" id="SSF63520">
    <property type="entry name" value="PTS-regulatory domain, PRD"/>
    <property type="match status" value="2"/>
</dbReference>
<dbReference type="InterPro" id="IPR002178">
    <property type="entry name" value="PTS_EIIA_type-2_dom"/>
</dbReference>
<keyword evidence="10" id="KW-1185">Reference proteome</keyword>
<dbReference type="InterPro" id="IPR036095">
    <property type="entry name" value="PTS_EIIB-like_sf"/>
</dbReference>
<dbReference type="InterPro" id="IPR001034">
    <property type="entry name" value="DeoR_HTH"/>
</dbReference>
<dbReference type="PANTHER" id="PTHR30185:SF18">
    <property type="entry name" value="TRANSCRIPTIONAL REGULATOR MTLR"/>
    <property type="match status" value="1"/>
</dbReference>
<dbReference type="SUPFAM" id="SSF46785">
    <property type="entry name" value="Winged helix' DNA-binding domain"/>
    <property type="match status" value="1"/>
</dbReference>
<evidence type="ECO:0000256" key="4">
    <source>
        <dbReference type="ARBA" id="ARBA00023163"/>
    </source>
</evidence>
<evidence type="ECO:0000313" key="9">
    <source>
        <dbReference type="EMBL" id="MFL0250244.1"/>
    </source>
</evidence>
<dbReference type="CDD" id="cd05568">
    <property type="entry name" value="PTS_IIB_bgl_like"/>
    <property type="match status" value="1"/>
</dbReference>
<dbReference type="InterPro" id="IPR013011">
    <property type="entry name" value="PTS_EIIB_2"/>
</dbReference>
<dbReference type="PANTHER" id="PTHR30185">
    <property type="entry name" value="CRYPTIC BETA-GLUCOSIDE BGL OPERON ANTITERMINATOR"/>
    <property type="match status" value="1"/>
</dbReference>
<feature type="domain" description="PTS EIIB type-2" evidence="7">
    <location>
        <begin position="420"/>
        <end position="511"/>
    </location>
</feature>
<dbReference type="PROSITE" id="PS51000">
    <property type="entry name" value="HTH_DEOR_2"/>
    <property type="match status" value="1"/>
</dbReference>
<dbReference type="Pfam" id="PF08220">
    <property type="entry name" value="HTH_DeoR"/>
    <property type="match status" value="1"/>
</dbReference>
<dbReference type="PROSITE" id="PS51099">
    <property type="entry name" value="PTS_EIIB_TYPE_2"/>
    <property type="match status" value="1"/>
</dbReference>
<accession>A0ABW8TH48</accession>
<dbReference type="InterPro" id="IPR011608">
    <property type="entry name" value="PRD"/>
</dbReference>
<dbReference type="Pfam" id="PF08279">
    <property type="entry name" value="HTH_11"/>
    <property type="match status" value="1"/>
</dbReference>
<dbReference type="Pfam" id="PF00359">
    <property type="entry name" value="PTS_EIIA_2"/>
    <property type="match status" value="1"/>
</dbReference>
<dbReference type="Gene3D" id="3.40.930.10">
    <property type="entry name" value="Mannitol-specific EII, Chain A"/>
    <property type="match status" value="1"/>
</dbReference>
<dbReference type="EMBL" id="JBJIAA010000005">
    <property type="protein sequence ID" value="MFL0250244.1"/>
    <property type="molecule type" value="Genomic_DNA"/>
</dbReference>
<evidence type="ECO:0000256" key="3">
    <source>
        <dbReference type="ARBA" id="ARBA00023015"/>
    </source>
</evidence>
<keyword evidence="3" id="KW-0805">Transcription regulation</keyword>
<dbReference type="SUPFAM" id="SSF52794">
    <property type="entry name" value="PTS system IIB component-like"/>
    <property type="match status" value="1"/>
</dbReference>
<dbReference type="Gene3D" id="3.40.50.2300">
    <property type="match status" value="1"/>
</dbReference>
<dbReference type="Proteomes" id="UP001623592">
    <property type="component" value="Unassembled WGS sequence"/>
</dbReference>
<dbReference type="InterPro" id="IPR050661">
    <property type="entry name" value="BglG_antiterminators"/>
</dbReference>